<dbReference type="PANTHER" id="PTHR11567:SF29">
    <property type="entry name" value="ACID PHOSPHATASE FAMILY"/>
    <property type="match status" value="1"/>
</dbReference>
<dbReference type="InterPro" id="IPR050645">
    <property type="entry name" value="Histidine_acid_phosphatase"/>
</dbReference>
<dbReference type="Proteomes" id="UP000192578">
    <property type="component" value="Unassembled WGS sequence"/>
</dbReference>
<organism evidence="2 3">
    <name type="scientific">Hypsibius exemplaris</name>
    <name type="common">Freshwater tardigrade</name>
    <dbReference type="NCBI Taxonomy" id="2072580"/>
    <lineage>
        <taxon>Eukaryota</taxon>
        <taxon>Metazoa</taxon>
        <taxon>Ecdysozoa</taxon>
        <taxon>Tardigrada</taxon>
        <taxon>Eutardigrada</taxon>
        <taxon>Parachela</taxon>
        <taxon>Hypsibioidea</taxon>
        <taxon>Hypsibiidae</taxon>
        <taxon>Hypsibius</taxon>
    </lineage>
</organism>
<evidence type="ECO:0000256" key="1">
    <source>
        <dbReference type="ARBA" id="ARBA00005375"/>
    </source>
</evidence>
<dbReference type="GO" id="GO:0016791">
    <property type="term" value="F:phosphatase activity"/>
    <property type="evidence" value="ECO:0007669"/>
    <property type="project" value="TreeGrafter"/>
</dbReference>
<reference evidence="3" key="1">
    <citation type="submission" date="2017-01" db="EMBL/GenBank/DDBJ databases">
        <title>Comparative genomics of anhydrobiosis in the tardigrade Hypsibius dujardini.</title>
        <authorList>
            <person name="Yoshida Y."/>
            <person name="Koutsovoulos G."/>
            <person name="Laetsch D."/>
            <person name="Stevens L."/>
            <person name="Kumar S."/>
            <person name="Horikawa D."/>
            <person name="Ishino K."/>
            <person name="Komine S."/>
            <person name="Tomita M."/>
            <person name="Blaxter M."/>
            <person name="Arakawa K."/>
        </authorList>
    </citation>
    <scope>NUCLEOTIDE SEQUENCE [LARGE SCALE GENOMIC DNA]</scope>
    <source>
        <strain evidence="3">Z151</strain>
    </source>
</reference>
<evidence type="ECO:0000313" key="2">
    <source>
        <dbReference type="EMBL" id="OQV19486.1"/>
    </source>
</evidence>
<protein>
    <submittedName>
        <fullName evidence="2">Testicular acid phosphatase-like protein</fullName>
    </submittedName>
</protein>
<gene>
    <name evidence="2" type="ORF">BV898_06477</name>
</gene>
<dbReference type="SUPFAM" id="SSF53254">
    <property type="entry name" value="Phosphoglycerate mutase-like"/>
    <property type="match status" value="1"/>
</dbReference>
<dbReference type="PANTHER" id="PTHR11567">
    <property type="entry name" value="ACID PHOSPHATASE-RELATED"/>
    <property type="match status" value="1"/>
</dbReference>
<comment type="caution">
    <text evidence="2">The sequence shown here is derived from an EMBL/GenBank/DDBJ whole genome shotgun (WGS) entry which is preliminary data.</text>
</comment>
<dbReference type="InterPro" id="IPR029033">
    <property type="entry name" value="His_PPase_superfam"/>
</dbReference>
<proteinExistence type="inferred from homology"/>
<evidence type="ECO:0000313" key="3">
    <source>
        <dbReference type="Proteomes" id="UP000192578"/>
    </source>
</evidence>
<keyword evidence="3" id="KW-1185">Reference proteome</keyword>
<comment type="similarity">
    <text evidence="1">Belongs to the histidine acid phosphatase family.</text>
</comment>
<dbReference type="Pfam" id="PF00328">
    <property type="entry name" value="His_Phos_2"/>
    <property type="match status" value="1"/>
</dbReference>
<dbReference type="EMBL" id="MTYJ01000038">
    <property type="protein sequence ID" value="OQV19486.1"/>
    <property type="molecule type" value="Genomic_DNA"/>
</dbReference>
<name>A0A1W0WWC5_HYPEX</name>
<dbReference type="InterPro" id="IPR000560">
    <property type="entry name" value="His_Pase_clade-2"/>
</dbReference>
<dbReference type="OrthoDB" id="10257284at2759"/>
<dbReference type="Gene3D" id="3.40.50.1240">
    <property type="entry name" value="Phosphoglycerate mutase-like"/>
    <property type="match status" value="1"/>
</dbReference>
<dbReference type="AlphaFoldDB" id="A0A1W0WWC5"/>
<dbReference type="CDD" id="cd07061">
    <property type="entry name" value="HP_HAP_like"/>
    <property type="match status" value="1"/>
</dbReference>
<sequence>MRPQLFFLILLRKPMHKFSIIGLVVYYALPVAGRSEWDDEEQRHSRAQDLPSAANVKLILVGFRHGNRNPDQFFKNDTSHHEQWAWEGNSQLTSIGKRQAYSLGKFMRARYGSLVPDEFYASNVKVFTSSADRCQMTMQTFMAGFFPPKGRALWNYNLNWQPIPYQINDPLLRMYNVNPCPAYKAAYQPISDDNAPAAREWLNRDPDLVKYIAANTGFNASLSDLGDAADNIGQMIKFNVPLPAWVTNPTLPGYPPKDMATAIQSYAEAHQILQANQPDTARLMAGLWLDQIVTTLQQKRDGKIPDQVANFYAAHTETVLSLLRLLKVTDIANETPTSAGLVLEFTDVPAPAVRVIFHEPDPVNPDIRLAELKGFSFCAGQEWCPLDTFISNVKEPSFSDYRAACGLPAC</sequence>
<accession>A0A1W0WWC5</accession>